<dbReference type="AlphaFoldDB" id="A0A2V3ILK9"/>
<dbReference type="EMBL" id="NBIV01000142">
    <property type="protein sequence ID" value="PXF42972.1"/>
    <property type="molecule type" value="Genomic_DNA"/>
</dbReference>
<evidence type="ECO:0000313" key="3">
    <source>
        <dbReference type="Proteomes" id="UP000247409"/>
    </source>
</evidence>
<proteinExistence type="predicted"/>
<evidence type="ECO:0000313" key="2">
    <source>
        <dbReference type="EMBL" id="PXF42972.1"/>
    </source>
</evidence>
<dbReference type="OrthoDB" id="422839at2759"/>
<reference evidence="2 3" key="1">
    <citation type="journal article" date="2018" name="Mol. Biol. Evol.">
        <title>Analysis of the draft genome of the red seaweed Gracilariopsis chorda provides insights into genome size evolution in Rhodophyta.</title>
        <authorList>
            <person name="Lee J."/>
            <person name="Yang E.C."/>
            <person name="Graf L."/>
            <person name="Yang J.H."/>
            <person name="Qiu H."/>
            <person name="Zel Zion U."/>
            <person name="Chan C.X."/>
            <person name="Stephens T.G."/>
            <person name="Weber A.P.M."/>
            <person name="Boo G.H."/>
            <person name="Boo S.M."/>
            <person name="Kim K.M."/>
            <person name="Shin Y."/>
            <person name="Jung M."/>
            <person name="Lee S.J."/>
            <person name="Yim H.S."/>
            <person name="Lee J.H."/>
            <person name="Bhattacharya D."/>
            <person name="Yoon H.S."/>
        </authorList>
    </citation>
    <scope>NUCLEOTIDE SEQUENCE [LARGE SCALE GENOMIC DNA]</scope>
    <source>
        <strain evidence="2 3">SKKU-2015</strain>
        <tissue evidence="2">Whole body</tissue>
    </source>
</reference>
<organism evidence="2 3">
    <name type="scientific">Gracilariopsis chorda</name>
    <dbReference type="NCBI Taxonomy" id="448386"/>
    <lineage>
        <taxon>Eukaryota</taxon>
        <taxon>Rhodophyta</taxon>
        <taxon>Florideophyceae</taxon>
        <taxon>Rhodymeniophycidae</taxon>
        <taxon>Gracilariales</taxon>
        <taxon>Gracilariaceae</taxon>
        <taxon>Gracilariopsis</taxon>
    </lineage>
</organism>
<dbReference type="Pfam" id="PF22936">
    <property type="entry name" value="Pol_BBD"/>
    <property type="match status" value="1"/>
</dbReference>
<accession>A0A2V3ILK9</accession>
<dbReference type="InterPro" id="IPR054722">
    <property type="entry name" value="PolX-like_BBD"/>
</dbReference>
<comment type="caution">
    <text evidence="2">The sequence shown here is derived from an EMBL/GenBank/DDBJ whole genome shotgun (WGS) entry which is preliminary data.</text>
</comment>
<protein>
    <recommendedName>
        <fullName evidence="1">Retrovirus-related Pol polyprotein from transposon TNT 1-94-like beta-barrel domain-containing protein</fullName>
    </recommendedName>
</protein>
<gene>
    <name evidence="2" type="ORF">BWQ96_07276</name>
</gene>
<keyword evidence="3" id="KW-1185">Reference proteome</keyword>
<evidence type="ECO:0000259" key="1">
    <source>
        <dbReference type="Pfam" id="PF22936"/>
    </source>
</evidence>
<sequence length="222" mass="25293">MELKRYIPQSVGVGDGSHTAFHAKGDIHATDIMHGRNSFVTFTDVQYAPGLNLNLLSVVCMRKKDFFINFKSDERNSHGTCTVTDPETNEVCLMGIECRHTGLYEALRKPFYPTVESRSLVSKAKILESRFCHNLLGHLCEQHLRKTVPIVDGMPLRRVNKWGICDNSKISQSVRDTRLRRQIVREFWNSGDLVHTEVVGPMRILSVRRARDCVTLYEDSSA</sequence>
<name>A0A2V3ILK9_9FLOR</name>
<dbReference type="Proteomes" id="UP000247409">
    <property type="component" value="Unassembled WGS sequence"/>
</dbReference>
<feature type="domain" description="Retrovirus-related Pol polyprotein from transposon TNT 1-94-like beta-barrel" evidence="1">
    <location>
        <begin position="3"/>
        <end position="66"/>
    </location>
</feature>